<dbReference type="REBASE" id="24841">
    <property type="entry name" value="S.DacMORF1462P"/>
</dbReference>
<keyword evidence="4" id="KW-0175">Coiled coil</keyword>
<evidence type="ECO:0000313" key="6">
    <source>
        <dbReference type="EMBL" id="ADD68234.1"/>
    </source>
</evidence>
<dbReference type="EMBL" id="CP001968">
    <property type="protein sequence ID" value="ADD68234.1"/>
    <property type="molecule type" value="Genomic_DNA"/>
</dbReference>
<dbReference type="InterPro" id="IPR000055">
    <property type="entry name" value="Restrct_endonuc_typeI_TRD"/>
</dbReference>
<dbReference type="KEGG" id="dap:Dacet_1980"/>
<dbReference type="GO" id="GO:0003677">
    <property type="term" value="F:DNA binding"/>
    <property type="evidence" value="ECO:0007669"/>
    <property type="project" value="UniProtKB-KW"/>
</dbReference>
<comment type="similarity">
    <text evidence="1">Belongs to the type-I restriction system S methylase family.</text>
</comment>
<keyword evidence="2" id="KW-0680">Restriction system</keyword>
<dbReference type="eggNOG" id="COG0732">
    <property type="taxonomic scope" value="Bacteria"/>
</dbReference>
<dbReference type="KEGG" id="dap:Dacet_1464"/>
<dbReference type="GO" id="GO:0009307">
    <property type="term" value="P:DNA restriction-modification system"/>
    <property type="evidence" value="ECO:0007669"/>
    <property type="project" value="UniProtKB-KW"/>
</dbReference>
<evidence type="ECO:0000313" key="8">
    <source>
        <dbReference type="Proteomes" id="UP000002012"/>
    </source>
</evidence>
<dbReference type="PANTHER" id="PTHR30408">
    <property type="entry name" value="TYPE-1 RESTRICTION ENZYME ECOKI SPECIFICITY PROTEIN"/>
    <property type="match status" value="1"/>
</dbReference>
<dbReference type="PANTHER" id="PTHR30408:SF12">
    <property type="entry name" value="TYPE I RESTRICTION ENZYME MJAVIII SPECIFICITY SUBUNIT"/>
    <property type="match status" value="1"/>
</dbReference>
<dbReference type="AlphaFoldDB" id="D4H1I3"/>
<dbReference type="InParanoid" id="D4H1I3"/>
<dbReference type="EMBL" id="CP001968">
    <property type="protein sequence ID" value="ADD68743.1"/>
    <property type="molecule type" value="Genomic_DNA"/>
</dbReference>
<dbReference type="InterPro" id="IPR044946">
    <property type="entry name" value="Restrct_endonuc_typeI_TRD_sf"/>
</dbReference>
<reference evidence="7 8" key="1">
    <citation type="journal article" date="2010" name="Stand. Genomic Sci.">
        <title>Complete genome sequence of Denitrovibrio acetiphilus type strain (N2460).</title>
        <authorList>
            <person name="Kiss H."/>
            <person name="Lang E."/>
            <person name="Lapidus A."/>
            <person name="Copeland A."/>
            <person name="Nolan M."/>
            <person name="Glavina Del Rio T."/>
            <person name="Chen F."/>
            <person name="Lucas S."/>
            <person name="Tice H."/>
            <person name="Cheng J.F."/>
            <person name="Han C."/>
            <person name="Goodwin L."/>
            <person name="Pitluck S."/>
            <person name="Liolios K."/>
            <person name="Pati A."/>
            <person name="Ivanova N."/>
            <person name="Mavromatis K."/>
            <person name="Chen A."/>
            <person name="Palaniappan K."/>
            <person name="Land M."/>
            <person name="Hauser L."/>
            <person name="Chang Y.J."/>
            <person name="Jeffries C.D."/>
            <person name="Detter J.C."/>
            <person name="Brettin T."/>
            <person name="Spring S."/>
            <person name="Rohde M."/>
            <person name="Goker M."/>
            <person name="Woyke T."/>
            <person name="Bristow J."/>
            <person name="Eisen J.A."/>
            <person name="Markowitz V."/>
            <person name="Hugenholtz P."/>
            <person name="Kyrpides N.C."/>
            <person name="Klenk H.P."/>
        </authorList>
    </citation>
    <scope>NUCLEOTIDE SEQUENCE [LARGE SCALE GENOMIC DNA]</scope>
    <source>
        <strain evidence="7">DSM 12809</strain>
        <strain evidence="8">DSM 12809 / NBRC 114555 / N2460</strain>
    </source>
</reference>
<dbReference type="PaxDb" id="522772-Dacet_1464"/>
<proteinExistence type="inferred from homology"/>
<sequence length="441" mass="50403">MSYKAYPSYKDSGIEWLGEIPEHWAIERFKFQLRAGFEGLKIGPFGSQIKAELLSDEGIKVYGQENIIKNNFDLGHRFVSEELFCELEVYETLPGDILVTMMGTAGRCQVTPEKINQGIIDSHLIRLRVNKCLLSRFCKYLINDSAYIEHQIRLMGKGSIMHGLNSTIIKNLIFILPPLKEQSIILKYLDKKTAQIDELIDKKKKLIEKLDEKRTALITHAVTKGMNPDVKMKDSGVEWLGEVPEHWDIVKAKYLFTIEKRIAGFLGHDVLSITQTGIKVKDIESGEGQLSMDYTKYQIVKVGDFAMNHMDLLTGYVDISQFDGVTSPDYRVFRLSAQNCNPQYYLYHMQRGYKEKIFFNYGHGSAQLGRWRLPTDEFKELSFPVPPYEEQQAIAEYISSETILIDSLISKTEESISLLKEKRSALITAAVTGKIDVREEA</sequence>
<evidence type="ECO:0000256" key="3">
    <source>
        <dbReference type="ARBA" id="ARBA00023125"/>
    </source>
</evidence>
<evidence type="ECO:0000256" key="4">
    <source>
        <dbReference type="SAM" id="Coils"/>
    </source>
</evidence>
<evidence type="ECO:0000313" key="7">
    <source>
        <dbReference type="EMBL" id="ADD68743.1"/>
    </source>
</evidence>
<dbReference type="Gene3D" id="1.10.287.1120">
    <property type="entry name" value="Bipartite methylase S protein"/>
    <property type="match status" value="1"/>
</dbReference>
<dbReference type="InterPro" id="IPR052021">
    <property type="entry name" value="Type-I_RS_S_subunit"/>
</dbReference>
<dbReference type="HOGENOM" id="CLU_021095_1_0_0"/>
<evidence type="ECO:0000256" key="1">
    <source>
        <dbReference type="ARBA" id="ARBA00010923"/>
    </source>
</evidence>
<accession>D4H1I3</accession>
<dbReference type="RefSeq" id="WP_013010754.1">
    <property type="nucleotide sequence ID" value="NC_013943.1"/>
</dbReference>
<feature type="coiled-coil region" evidence="4">
    <location>
        <begin position="189"/>
        <end position="216"/>
    </location>
</feature>
<feature type="domain" description="Type I restriction modification DNA specificity" evidence="5">
    <location>
        <begin position="56"/>
        <end position="208"/>
    </location>
</feature>
<evidence type="ECO:0000256" key="2">
    <source>
        <dbReference type="ARBA" id="ARBA00022747"/>
    </source>
</evidence>
<name>D4H1I3_DENA2</name>
<organism evidence="7 8">
    <name type="scientific">Denitrovibrio acetiphilus (strain DSM 12809 / NBRC 114555 / N2460)</name>
    <dbReference type="NCBI Taxonomy" id="522772"/>
    <lineage>
        <taxon>Bacteria</taxon>
        <taxon>Pseudomonadati</taxon>
        <taxon>Deferribacterota</taxon>
        <taxon>Deferribacteres</taxon>
        <taxon>Deferribacterales</taxon>
        <taxon>Geovibrionaceae</taxon>
        <taxon>Denitrovibrio</taxon>
    </lineage>
</organism>
<dbReference type="Proteomes" id="UP000002012">
    <property type="component" value="Chromosome"/>
</dbReference>
<gene>
    <name evidence="6" type="ordered locus">Dacet_1464</name>
    <name evidence="7" type="ordered locus">Dacet_1980</name>
</gene>
<feature type="domain" description="Type I restriction modification DNA specificity" evidence="5">
    <location>
        <begin position="292"/>
        <end position="400"/>
    </location>
</feature>
<dbReference type="Gene3D" id="3.90.220.20">
    <property type="entry name" value="DNA methylase specificity domains"/>
    <property type="match status" value="2"/>
</dbReference>
<dbReference type="Pfam" id="PF01420">
    <property type="entry name" value="Methylase_S"/>
    <property type="match status" value="2"/>
</dbReference>
<dbReference type="OrthoDB" id="9798929at2"/>
<protein>
    <submittedName>
        <fullName evidence="7">Restriction modification system DNA specificity domain protein</fullName>
    </submittedName>
</protein>
<dbReference type="SUPFAM" id="SSF116734">
    <property type="entry name" value="DNA methylase specificity domain"/>
    <property type="match status" value="2"/>
</dbReference>
<evidence type="ECO:0000259" key="5">
    <source>
        <dbReference type="Pfam" id="PF01420"/>
    </source>
</evidence>
<dbReference type="STRING" id="522772.Dacet_1464"/>
<keyword evidence="3" id="KW-0238">DNA-binding</keyword>
<keyword evidence="8" id="KW-1185">Reference proteome</keyword>